<dbReference type="PANTHER" id="PTHR14379">
    <property type="entry name" value="LIMKAIN B LKAP"/>
    <property type="match status" value="1"/>
</dbReference>
<name>A0ABM1QAG0_CAMSA</name>
<dbReference type="InterPro" id="IPR021139">
    <property type="entry name" value="NYN"/>
</dbReference>
<reference evidence="3" key="2">
    <citation type="submission" date="2025-08" db="UniProtKB">
        <authorList>
            <consortium name="RefSeq"/>
        </authorList>
    </citation>
    <scope>IDENTIFICATION</scope>
    <source>
        <tissue evidence="3">Leaf</tissue>
    </source>
</reference>
<organism evidence="2 3">
    <name type="scientific">Camelina sativa</name>
    <name type="common">False flax</name>
    <name type="synonym">Myagrum sativum</name>
    <dbReference type="NCBI Taxonomy" id="90675"/>
    <lineage>
        <taxon>Eukaryota</taxon>
        <taxon>Viridiplantae</taxon>
        <taxon>Streptophyta</taxon>
        <taxon>Embryophyta</taxon>
        <taxon>Tracheophyta</taxon>
        <taxon>Spermatophyta</taxon>
        <taxon>Magnoliopsida</taxon>
        <taxon>eudicotyledons</taxon>
        <taxon>Gunneridae</taxon>
        <taxon>Pentapetalae</taxon>
        <taxon>rosids</taxon>
        <taxon>malvids</taxon>
        <taxon>Brassicales</taxon>
        <taxon>Brassicaceae</taxon>
        <taxon>Camelineae</taxon>
        <taxon>Camelina</taxon>
    </lineage>
</organism>
<dbReference type="PANTHER" id="PTHR14379:SF19">
    <property type="entry name" value="ENDONUCLEASE OR GLYCOSYL HYDROLASE-RELATED"/>
    <property type="match status" value="1"/>
</dbReference>
<gene>
    <name evidence="3" type="primary">LOC104705288</name>
</gene>
<dbReference type="GeneID" id="104705288"/>
<accession>A0ABM1QAG0</accession>
<protein>
    <submittedName>
        <fullName evidence="3">Uncharacterized protein LOC104705288</fullName>
    </submittedName>
</protein>
<feature type="domain" description="NYN" evidence="1">
    <location>
        <begin position="22"/>
        <end position="113"/>
    </location>
</feature>
<evidence type="ECO:0000313" key="3">
    <source>
        <dbReference type="RefSeq" id="XP_019083748.1"/>
    </source>
</evidence>
<dbReference type="CDD" id="cd10910">
    <property type="entry name" value="PIN_limkain_b1_N_like"/>
    <property type="match status" value="1"/>
</dbReference>
<dbReference type="Pfam" id="PF01936">
    <property type="entry name" value="NYN"/>
    <property type="match status" value="1"/>
</dbReference>
<evidence type="ECO:0000313" key="2">
    <source>
        <dbReference type="Proteomes" id="UP000694864"/>
    </source>
</evidence>
<keyword evidence="2" id="KW-1185">Reference proteome</keyword>
<proteinExistence type="predicted"/>
<dbReference type="InterPro" id="IPR024768">
    <property type="entry name" value="Marf1"/>
</dbReference>
<reference evidence="2" key="1">
    <citation type="journal article" date="2014" name="Nat. Commun.">
        <title>The emerging biofuel crop Camelina sativa retains a highly undifferentiated hexaploid genome structure.</title>
        <authorList>
            <person name="Kagale S."/>
            <person name="Koh C."/>
            <person name="Nixon J."/>
            <person name="Bollina V."/>
            <person name="Clarke W.E."/>
            <person name="Tuteja R."/>
            <person name="Spillane C."/>
            <person name="Robinson S.J."/>
            <person name="Links M.G."/>
            <person name="Clarke C."/>
            <person name="Higgins E.E."/>
            <person name="Huebert T."/>
            <person name="Sharpe A.G."/>
            <person name="Parkin I.A."/>
        </authorList>
    </citation>
    <scope>NUCLEOTIDE SEQUENCE [LARGE SCALE GENOMIC DNA]</scope>
    <source>
        <strain evidence="2">cv. DH55</strain>
    </source>
</reference>
<sequence>MVTRATPPVMKKATPEVSSMNRTFVFWDIKSFPVPPGFDPRRVRQCIQRLLKNYDYDGPLTIYAVGMITDVHDDILRALSSSGIILHYAPYGTSDIMSLMFECMYDNPPPANILGICYPRAFATPQSGFNLFRPFPYSSPQEDAISWINLILAVSGSLKQEDTCLETDESASWFCILCYDHPTYEEWTLDHWGQ</sequence>
<dbReference type="RefSeq" id="XP_019083748.1">
    <property type="nucleotide sequence ID" value="XM_019228203.1"/>
</dbReference>
<dbReference type="Proteomes" id="UP000694864">
    <property type="component" value="Chromosome 8"/>
</dbReference>
<evidence type="ECO:0000259" key="1">
    <source>
        <dbReference type="Pfam" id="PF01936"/>
    </source>
</evidence>